<dbReference type="EMBL" id="GBXM01064333">
    <property type="protein sequence ID" value="JAH44244.1"/>
    <property type="molecule type" value="Transcribed_RNA"/>
</dbReference>
<evidence type="ECO:0000313" key="1">
    <source>
        <dbReference type="EMBL" id="JAH44244.1"/>
    </source>
</evidence>
<accession>A0A0E9SSD9</accession>
<dbReference type="AlphaFoldDB" id="A0A0E9SSD9"/>
<name>A0A0E9SSD9_ANGAN</name>
<reference evidence="1" key="1">
    <citation type="submission" date="2014-11" db="EMBL/GenBank/DDBJ databases">
        <authorList>
            <person name="Amaro Gonzalez C."/>
        </authorList>
    </citation>
    <scope>NUCLEOTIDE SEQUENCE</scope>
</reference>
<organism evidence="1">
    <name type="scientific">Anguilla anguilla</name>
    <name type="common">European freshwater eel</name>
    <name type="synonym">Muraena anguilla</name>
    <dbReference type="NCBI Taxonomy" id="7936"/>
    <lineage>
        <taxon>Eukaryota</taxon>
        <taxon>Metazoa</taxon>
        <taxon>Chordata</taxon>
        <taxon>Craniata</taxon>
        <taxon>Vertebrata</taxon>
        <taxon>Euteleostomi</taxon>
        <taxon>Actinopterygii</taxon>
        <taxon>Neopterygii</taxon>
        <taxon>Teleostei</taxon>
        <taxon>Anguilliformes</taxon>
        <taxon>Anguillidae</taxon>
        <taxon>Anguilla</taxon>
    </lineage>
</organism>
<protein>
    <submittedName>
        <fullName evidence="1">Uncharacterized protein</fullName>
    </submittedName>
</protein>
<reference evidence="1" key="2">
    <citation type="journal article" date="2015" name="Fish Shellfish Immunol.">
        <title>Early steps in the European eel (Anguilla anguilla)-Vibrio vulnificus interaction in the gills: Role of the RtxA13 toxin.</title>
        <authorList>
            <person name="Callol A."/>
            <person name="Pajuelo D."/>
            <person name="Ebbesson L."/>
            <person name="Teles M."/>
            <person name="MacKenzie S."/>
            <person name="Amaro C."/>
        </authorList>
    </citation>
    <scope>NUCLEOTIDE SEQUENCE</scope>
</reference>
<proteinExistence type="predicted"/>
<sequence length="37" mass="4087">MSSIVLSGLHNPPLKENTAAYFTTLTQMYQNTSLVTN</sequence>